<evidence type="ECO:0000313" key="4">
    <source>
        <dbReference type="EMBL" id="OMF51615.1"/>
    </source>
</evidence>
<protein>
    <submittedName>
        <fullName evidence="4">Sortase</fullName>
    </submittedName>
</protein>
<feature type="region of interest" description="Disordered" evidence="3">
    <location>
        <begin position="48"/>
        <end position="72"/>
    </location>
</feature>
<dbReference type="CDD" id="cd06166">
    <property type="entry name" value="Sortase_D_2"/>
    <property type="match status" value="1"/>
</dbReference>
<dbReference type="InterPro" id="IPR023365">
    <property type="entry name" value="Sortase_dom-sf"/>
</dbReference>
<dbReference type="Proteomes" id="UP000187172">
    <property type="component" value="Unassembled WGS sequence"/>
</dbReference>
<organism evidence="4 5">
    <name type="scientific">Paenibacillus rhizosphaerae</name>
    <dbReference type="NCBI Taxonomy" id="297318"/>
    <lineage>
        <taxon>Bacteria</taxon>
        <taxon>Bacillati</taxon>
        <taxon>Bacillota</taxon>
        <taxon>Bacilli</taxon>
        <taxon>Bacillales</taxon>
        <taxon>Paenibacillaceae</taxon>
        <taxon>Paenibacillus</taxon>
    </lineage>
</organism>
<evidence type="ECO:0000256" key="3">
    <source>
        <dbReference type="SAM" id="MobiDB-lite"/>
    </source>
</evidence>
<keyword evidence="5" id="KW-1185">Reference proteome</keyword>
<accession>A0A1R1EII1</accession>
<dbReference type="AlphaFoldDB" id="A0A1R1EII1"/>
<name>A0A1R1EII1_9BACL</name>
<proteinExistence type="predicted"/>
<gene>
    <name evidence="4" type="ORF">BK138_25485</name>
</gene>
<dbReference type="InterPro" id="IPR042000">
    <property type="entry name" value="Sortase_D_2"/>
</dbReference>
<dbReference type="NCBIfam" id="TIGR01076">
    <property type="entry name" value="sortase_fam"/>
    <property type="match status" value="1"/>
</dbReference>
<keyword evidence="1" id="KW-0378">Hydrolase</keyword>
<feature type="active site" description="Proton donor/acceptor" evidence="2">
    <location>
        <position position="126"/>
    </location>
</feature>
<reference evidence="4 5" key="1">
    <citation type="submission" date="2016-11" db="EMBL/GenBank/DDBJ databases">
        <title>Paenibacillus species isolates.</title>
        <authorList>
            <person name="Beno S.M."/>
        </authorList>
    </citation>
    <scope>NUCLEOTIDE SEQUENCE [LARGE SCALE GENOMIC DNA]</scope>
    <source>
        <strain evidence="4 5">FSL R5-0378</strain>
    </source>
</reference>
<dbReference type="InterPro" id="IPR005754">
    <property type="entry name" value="Sortase"/>
</dbReference>
<dbReference type="EMBL" id="MRTP01000009">
    <property type="protein sequence ID" value="OMF51615.1"/>
    <property type="molecule type" value="Genomic_DNA"/>
</dbReference>
<evidence type="ECO:0000256" key="2">
    <source>
        <dbReference type="PIRSR" id="PIRSR605754-1"/>
    </source>
</evidence>
<dbReference type="SUPFAM" id="SSF63817">
    <property type="entry name" value="Sortase"/>
    <property type="match status" value="1"/>
</dbReference>
<feature type="active site" description="Acyl-thioester intermediate" evidence="2">
    <location>
        <position position="188"/>
    </location>
</feature>
<comment type="caution">
    <text evidence="4">The sequence shown here is derived from an EMBL/GenBank/DDBJ whole genome shotgun (WGS) entry which is preliminary data.</text>
</comment>
<evidence type="ECO:0000313" key="5">
    <source>
        <dbReference type="Proteomes" id="UP000187172"/>
    </source>
</evidence>
<sequence>MIAAGVILLCYPKLAEWRENAAQQKLAREWGHSFQNIGVSEEELSAGAAGGATDYDKADNEPKGISAAASTNPQDGKVEGMLVIEKIDLKLPILHGATKKNMKTSLASIEHTGIAGQIGNYAVAGHRSRTYGRNFNRLDELQPGDTIRVDTGSEIFEYTVTDKLVVKPEEVWVLEANGRDREITLVTCDPLVNPTHRLIIKGKMKSS</sequence>
<dbReference type="GO" id="GO:0016787">
    <property type="term" value="F:hydrolase activity"/>
    <property type="evidence" value="ECO:0007669"/>
    <property type="project" value="UniProtKB-KW"/>
</dbReference>
<evidence type="ECO:0000256" key="1">
    <source>
        <dbReference type="ARBA" id="ARBA00022801"/>
    </source>
</evidence>
<dbReference type="STRING" id="297318.BK138_25485"/>
<dbReference type="Pfam" id="PF04203">
    <property type="entry name" value="Sortase"/>
    <property type="match status" value="1"/>
</dbReference>
<dbReference type="RefSeq" id="WP_076173615.1">
    <property type="nucleotide sequence ID" value="NZ_MRTP01000009.1"/>
</dbReference>
<dbReference type="Gene3D" id="2.40.260.10">
    <property type="entry name" value="Sortase"/>
    <property type="match status" value="1"/>
</dbReference>